<dbReference type="RefSeq" id="YP_009116695.1">
    <property type="nucleotide sequence ID" value="NC_026242.1"/>
</dbReference>
<proteinExistence type="predicted"/>
<gene>
    <name evidence="1" type="ORF">TONV_048</name>
</gene>
<dbReference type="KEGG" id="vg:22921762"/>
<name>A0A0B4VGL3_9VIRU</name>
<keyword evidence="2" id="KW-1185">Reference proteome</keyword>
<sequence>MNSYLNSIIPNILNPKITKINNCVMCKKYSKYSINQMDTALKNMIQHNQILLKNYDASYAFIKYLFKSFKKSKLYGFKKYIENNNHLNPIYGYSESVLKNFEIEHHTTNSNEYQYYEMNINIKRFINFKISHKDDFIILPYISLKYSTDNFIDNTIHMIVKVKNSIDLNCFKNNIQRIHNFYVFVKCLNTIGDYQLTTIQINTCLYVRYVILLFYNKNSFKSSYGHYTDFNRIGCTHFQLTPCQLFRVSGHVIPNFYRKSLDVEYEKFTFPDDITRISLTQKQIRARAMYYKVLSAFYENNLKISQSNNTKKIIDYSESDSDFSDSSSTRELGEYFGNVDHIYKPYSSKSSIGDYKRKRNNISIASSPTLSIASSSSISSPPSDVSINIKAKSTKSKLSMPFTMTLRNKKRILYYK</sequence>
<dbReference type="Proteomes" id="UP000201058">
    <property type="component" value="Segment"/>
</dbReference>
<protein>
    <submittedName>
        <fullName evidence="1">Uncharacterized protein</fullName>
    </submittedName>
</protein>
<dbReference type="GeneID" id="22921762"/>
<evidence type="ECO:0000313" key="2">
    <source>
        <dbReference type="Proteomes" id="UP000201058"/>
    </source>
</evidence>
<organism evidence="1 2">
    <name type="scientific">Tipula oleracea nudivirus</name>
    <dbReference type="NCBI Taxonomy" id="1546257"/>
    <lineage>
        <taxon>Viruses</taxon>
        <taxon>Viruses incertae sedis</taxon>
        <taxon>Naldaviricetes</taxon>
        <taxon>Lefavirales</taxon>
        <taxon>Nudiviridae</taxon>
        <taxon>Deltanudivirus</taxon>
        <taxon>Deltanudivirus tipoleraceae</taxon>
    </lineage>
</organism>
<accession>A0A0B4VGL3</accession>
<evidence type="ECO:0000313" key="1">
    <source>
        <dbReference type="EMBL" id="AJD20108.1"/>
    </source>
</evidence>
<reference evidence="1 2" key="1">
    <citation type="journal article" date="2015" name="J. Virol.">
        <title>The genome of the nucleopolyhedrosis-causing virus from Tipula oleracea sheds new light on the Nudiviridae family.</title>
        <authorList>
            <person name="Bezier A."/>
            <person name="Theze J."/>
            <person name="Gavory F."/>
            <person name="Gaillard J."/>
            <person name="Poulain J."/>
            <person name="Drezen J.M."/>
            <person name="Herniou E.A."/>
        </authorList>
    </citation>
    <scope>NUCLEOTIDE SEQUENCE [LARGE SCALE GENOMIC DNA]</scope>
    <source>
        <strain evidence="1">35</strain>
    </source>
</reference>
<dbReference type="EMBL" id="KM610234">
    <property type="protein sequence ID" value="AJD20108.1"/>
    <property type="molecule type" value="Genomic_DNA"/>
</dbReference>